<feature type="transmembrane region" description="Helical" evidence="2">
    <location>
        <begin position="88"/>
        <end position="113"/>
    </location>
</feature>
<keyword evidence="2" id="KW-0812">Transmembrane</keyword>
<evidence type="ECO:0000313" key="7">
    <source>
        <dbReference type="EMBL" id="CAB4850144.1"/>
    </source>
</evidence>
<dbReference type="EMBL" id="CAFBIY010000048">
    <property type="protein sequence ID" value="CAB4850144.1"/>
    <property type="molecule type" value="Genomic_DNA"/>
</dbReference>
<dbReference type="EMBL" id="CAEZYF010000034">
    <property type="protein sequence ID" value="CAB4746557.1"/>
    <property type="molecule type" value="Genomic_DNA"/>
</dbReference>
<evidence type="ECO:0000256" key="1">
    <source>
        <dbReference type="SAM" id="MobiDB-lite"/>
    </source>
</evidence>
<dbReference type="Pfam" id="PF03816">
    <property type="entry name" value="LytR_cpsA_psr"/>
    <property type="match status" value="1"/>
</dbReference>
<dbReference type="PANTHER" id="PTHR33392:SF6">
    <property type="entry name" value="POLYISOPRENYL-TEICHOIC ACID--PEPTIDOGLYCAN TEICHOIC ACID TRANSFERASE TAGU"/>
    <property type="match status" value="1"/>
</dbReference>
<dbReference type="EMBL" id="CAFAAV010000135">
    <property type="protein sequence ID" value="CAB4826209.1"/>
    <property type="molecule type" value="Genomic_DNA"/>
</dbReference>
<protein>
    <submittedName>
        <fullName evidence="7">Unannotated protein</fullName>
    </submittedName>
</protein>
<feature type="transmembrane region" description="Helical" evidence="2">
    <location>
        <begin position="18"/>
        <end position="40"/>
    </location>
</feature>
<evidence type="ECO:0000313" key="5">
    <source>
        <dbReference type="EMBL" id="CAB4746557.1"/>
    </source>
</evidence>
<dbReference type="NCBIfam" id="TIGR00350">
    <property type="entry name" value="lytR_cpsA_psr"/>
    <property type="match status" value="1"/>
</dbReference>
<dbReference type="EMBL" id="CAFBOL010000086">
    <property type="protein sequence ID" value="CAB5005229.1"/>
    <property type="molecule type" value="Genomic_DNA"/>
</dbReference>
<sequence length="498" mass="52301">MQPDETADTNRPGTNLHGLWVCTAAVLCSLLTPGAGHIVIRANTRRWSVIVAAASSLVATAVLLWVITTSHSSGSLAALAAGIVADRVRFLAVAAALIVLAVTRLWSAAEVAWLARPLNSVWRTIVATTAALTLVIVGVTPLVVAAGYVWRTDRAVERVFGSGDAQTAQPGVLPPTTDQETDSLPNSSSTTSTTMPPFPGTDRVNVLLLGGDAGKGRWSLRTDSMILVSIDPETGDTAMISVPRNLTMLPFPPGTALAEQFPHGFTDLANAVYPYVNARPALAGGVADAGAQAIKLGIAQLLGVPVQYYVLVDMGGFIDVVDALGGIDVTITKRVPAPGNPSEAKHNVPQWFEKGIQHLDGTLALSYARSRHADDDYQRMGRQRCVLAGIAAAATPKALATGLGSLVDAFGASVRTDIPRERLPEFVQLIERYAAAGGQDSVRTLLLTPPVIIPNLNNWDAAHVRELVKTLLTEPSALPTIGGLPPLGDQLTAECTVS</sequence>
<evidence type="ECO:0000313" key="4">
    <source>
        <dbReference type="EMBL" id="CAB4365324.1"/>
    </source>
</evidence>
<name>A0A6J7BZ25_9ZZZZ</name>
<proteinExistence type="predicted"/>
<evidence type="ECO:0000313" key="8">
    <source>
        <dbReference type="EMBL" id="CAB4954608.1"/>
    </source>
</evidence>
<dbReference type="InterPro" id="IPR004474">
    <property type="entry name" value="LytR_CpsA_psr"/>
</dbReference>
<evidence type="ECO:0000256" key="2">
    <source>
        <dbReference type="SAM" id="Phobius"/>
    </source>
</evidence>
<feature type="compositionally biased region" description="Polar residues" evidence="1">
    <location>
        <begin position="176"/>
        <end position="186"/>
    </location>
</feature>
<feature type="region of interest" description="Disordered" evidence="1">
    <location>
        <begin position="166"/>
        <end position="199"/>
    </location>
</feature>
<feature type="transmembrane region" description="Helical" evidence="2">
    <location>
        <begin position="47"/>
        <end position="68"/>
    </location>
</feature>
<accession>A0A6J7BZ25</accession>
<evidence type="ECO:0000313" key="9">
    <source>
        <dbReference type="EMBL" id="CAB5005229.1"/>
    </source>
</evidence>
<evidence type="ECO:0000259" key="3">
    <source>
        <dbReference type="Pfam" id="PF03816"/>
    </source>
</evidence>
<dbReference type="Gene3D" id="3.40.630.190">
    <property type="entry name" value="LCP protein"/>
    <property type="match status" value="1"/>
</dbReference>
<feature type="transmembrane region" description="Helical" evidence="2">
    <location>
        <begin position="125"/>
        <end position="150"/>
    </location>
</feature>
<reference evidence="7" key="1">
    <citation type="submission" date="2020-05" db="EMBL/GenBank/DDBJ databases">
        <authorList>
            <person name="Chiriac C."/>
            <person name="Salcher M."/>
            <person name="Ghai R."/>
            <person name="Kavagutti S V."/>
        </authorList>
    </citation>
    <scope>NUCLEOTIDE SEQUENCE</scope>
</reference>
<dbReference type="EMBL" id="CAESGF010000028">
    <property type="protein sequence ID" value="CAB4365324.1"/>
    <property type="molecule type" value="Genomic_DNA"/>
</dbReference>
<organism evidence="7">
    <name type="scientific">freshwater metagenome</name>
    <dbReference type="NCBI Taxonomy" id="449393"/>
    <lineage>
        <taxon>unclassified sequences</taxon>
        <taxon>metagenomes</taxon>
        <taxon>ecological metagenomes</taxon>
    </lineage>
</organism>
<dbReference type="InterPro" id="IPR050922">
    <property type="entry name" value="LytR/CpsA/Psr_CW_biosynth"/>
</dbReference>
<keyword evidence="2" id="KW-0472">Membrane</keyword>
<feature type="domain" description="Cell envelope-related transcriptional attenuator" evidence="3">
    <location>
        <begin position="221"/>
        <end position="391"/>
    </location>
</feature>
<dbReference type="AlphaFoldDB" id="A0A6J7BZ25"/>
<dbReference type="PANTHER" id="PTHR33392">
    <property type="entry name" value="POLYISOPRENYL-TEICHOIC ACID--PEPTIDOGLYCAN TEICHOIC ACID TRANSFERASE TAGU"/>
    <property type="match status" value="1"/>
</dbReference>
<gene>
    <name evidence="5" type="ORF">UFOPK2656_03269</name>
    <name evidence="6" type="ORF">UFOPK3099_01702</name>
    <name evidence="7" type="ORF">UFOPK3267_01094</name>
    <name evidence="8" type="ORF">UFOPK3651_03084</name>
    <name evidence="9" type="ORF">UFOPK3931_02471</name>
    <name evidence="4" type="ORF">UFOPK4189_03069</name>
</gene>
<dbReference type="EMBL" id="CAFBMT010000028">
    <property type="protein sequence ID" value="CAB4954608.1"/>
    <property type="molecule type" value="Genomic_DNA"/>
</dbReference>
<evidence type="ECO:0000313" key="6">
    <source>
        <dbReference type="EMBL" id="CAB4826209.1"/>
    </source>
</evidence>
<keyword evidence="2" id="KW-1133">Transmembrane helix</keyword>